<dbReference type="AlphaFoldDB" id="A0A1B6KAV4"/>
<evidence type="ECO:0000313" key="3">
    <source>
        <dbReference type="EMBL" id="JAT08577.1"/>
    </source>
</evidence>
<gene>
    <name evidence="3" type="ORF">g.25007</name>
</gene>
<evidence type="ECO:0008006" key="4">
    <source>
        <dbReference type="Google" id="ProtNLM"/>
    </source>
</evidence>
<evidence type="ECO:0000256" key="2">
    <source>
        <dbReference type="ARBA" id="ARBA00022840"/>
    </source>
</evidence>
<evidence type="ECO:0000256" key="1">
    <source>
        <dbReference type="ARBA" id="ARBA00022741"/>
    </source>
</evidence>
<dbReference type="InterPro" id="IPR052648">
    <property type="entry name" value="Ser-tRNA(Sec)_kinase"/>
</dbReference>
<dbReference type="GO" id="GO:0016301">
    <property type="term" value="F:kinase activity"/>
    <property type="evidence" value="ECO:0007669"/>
    <property type="project" value="TreeGrafter"/>
</dbReference>
<accession>A0A1B6KAV4</accession>
<protein>
    <recommendedName>
        <fullName evidence="4">L-seryl-tRNA(Sec) kinase</fullName>
    </recommendedName>
</protein>
<dbReference type="EMBL" id="GEBQ01031400">
    <property type="protein sequence ID" value="JAT08577.1"/>
    <property type="molecule type" value="Transcribed_RNA"/>
</dbReference>
<dbReference type="PANTHER" id="PTHR20873:SF0">
    <property type="entry name" value="L-SERYL-TRNA(SEC) KINASE"/>
    <property type="match status" value="1"/>
</dbReference>
<dbReference type="InterPro" id="IPR013641">
    <property type="entry name" value="KTI12/PSTK"/>
</dbReference>
<dbReference type="GO" id="GO:0000049">
    <property type="term" value="F:tRNA binding"/>
    <property type="evidence" value="ECO:0007669"/>
    <property type="project" value="TreeGrafter"/>
</dbReference>
<dbReference type="SUPFAM" id="SSF52540">
    <property type="entry name" value="P-loop containing nucleoside triphosphate hydrolases"/>
    <property type="match status" value="1"/>
</dbReference>
<reference evidence="3" key="1">
    <citation type="submission" date="2015-11" db="EMBL/GenBank/DDBJ databases">
        <title>De novo transcriptome assembly of four potential Pierce s Disease insect vectors from Arizona vineyards.</title>
        <authorList>
            <person name="Tassone E.E."/>
        </authorList>
    </citation>
    <scope>NUCLEOTIDE SEQUENCE</scope>
</reference>
<proteinExistence type="predicted"/>
<keyword evidence="1" id="KW-0547">Nucleotide-binding</keyword>
<dbReference type="Pfam" id="PF08433">
    <property type="entry name" value="KTI12"/>
    <property type="match status" value="1"/>
</dbReference>
<dbReference type="PANTHER" id="PTHR20873">
    <property type="entry name" value="L-SERYL-TRNA(SEC) KINASE"/>
    <property type="match status" value="1"/>
</dbReference>
<dbReference type="GO" id="GO:0005524">
    <property type="term" value="F:ATP binding"/>
    <property type="evidence" value="ECO:0007669"/>
    <property type="project" value="UniProtKB-KW"/>
</dbReference>
<name>A0A1B6KAV4_9HEMI</name>
<dbReference type="InterPro" id="IPR027417">
    <property type="entry name" value="P-loop_NTPase"/>
</dbReference>
<dbReference type="Gene3D" id="3.40.50.300">
    <property type="entry name" value="P-loop containing nucleotide triphosphate hydrolases"/>
    <property type="match status" value="1"/>
</dbReference>
<sequence>MCYQRQICLVLLVGIPGSGKSFFRVFFEDYVEANHKSVLGSIQICSVCYDDYSSVKNPSILCDGNRWRHERLQIVNDVQNIIIHLKENNLKKVSELYPAVMLVNASVENPDCNLILIDDNMFYKSMRYEYFKVAKAYNLSFCQIFFDISLEKALQCNEKRRVDSRIPDRIIKTMFSKIEPPQPASNIWEVNSVSVSSYADFQDERVFNYIIECIKSAIMNPFKPTEMDSTKEEAQQITNSNFLHQIDNTLKQLVGICIKQKLQQNIENPHLISQSFSDKRMKILQQIKEKTIVLPIDFNSSVDDEKMSLIKPILFDLLQK</sequence>
<keyword evidence="2" id="KW-0067">ATP-binding</keyword>
<organism evidence="3">
    <name type="scientific">Graphocephala atropunctata</name>
    <dbReference type="NCBI Taxonomy" id="36148"/>
    <lineage>
        <taxon>Eukaryota</taxon>
        <taxon>Metazoa</taxon>
        <taxon>Ecdysozoa</taxon>
        <taxon>Arthropoda</taxon>
        <taxon>Hexapoda</taxon>
        <taxon>Insecta</taxon>
        <taxon>Pterygota</taxon>
        <taxon>Neoptera</taxon>
        <taxon>Paraneoptera</taxon>
        <taxon>Hemiptera</taxon>
        <taxon>Auchenorrhyncha</taxon>
        <taxon>Membracoidea</taxon>
        <taxon>Cicadellidae</taxon>
        <taxon>Cicadellinae</taxon>
        <taxon>Cicadellini</taxon>
        <taxon>Graphocephala</taxon>
    </lineage>
</organism>